<dbReference type="SUPFAM" id="SSF53955">
    <property type="entry name" value="Lysozyme-like"/>
    <property type="match status" value="1"/>
</dbReference>
<dbReference type="Gene3D" id="1.10.530.10">
    <property type="match status" value="1"/>
</dbReference>
<dbReference type="GO" id="GO:0016052">
    <property type="term" value="P:carbohydrate catabolic process"/>
    <property type="evidence" value="ECO:0007669"/>
    <property type="project" value="TreeGrafter"/>
</dbReference>
<dbReference type="InterPro" id="IPR047194">
    <property type="entry name" value="CwlT-like_lysozyme"/>
</dbReference>
<evidence type="ECO:0000313" key="4">
    <source>
        <dbReference type="Proteomes" id="UP000626844"/>
    </source>
</evidence>
<dbReference type="InterPro" id="IPR023346">
    <property type="entry name" value="Lysozyme-like_dom_sf"/>
</dbReference>
<evidence type="ECO:0000313" key="3">
    <source>
        <dbReference type="EMBL" id="MBD1380308.1"/>
    </source>
</evidence>
<dbReference type="Pfam" id="PF13702">
    <property type="entry name" value="Lysozyme_like"/>
    <property type="match status" value="1"/>
</dbReference>
<sequence length="218" mass="24914">MKKAKRTLNNFLGLLFILFVAILFIAIFEVNSNLSQPVNNRDEFENVTRYEDVLREELRKYELESYTPILLALMQQESKGRGGDPMQSSESAGLPRNTIEDPVKSIQQGVKHFHASLTYGKEKNVDDATIIQSYNMGLGYIDFIEKNGKKHTEELAKEFSSIQVDKQPDIYNCGGDKSNFRYPYCYGDFTYYTKVTKNIEQLTEQPATAKEDTNDSSS</sequence>
<dbReference type="PANTHER" id="PTHR34135:SF3">
    <property type="entry name" value="PNEUMOCOCCAL VACCINE ANTIGEN A"/>
    <property type="match status" value="1"/>
</dbReference>
<evidence type="ECO:0000259" key="2">
    <source>
        <dbReference type="Pfam" id="PF13702"/>
    </source>
</evidence>
<evidence type="ECO:0000256" key="1">
    <source>
        <dbReference type="SAM" id="Phobius"/>
    </source>
</evidence>
<reference evidence="3" key="1">
    <citation type="submission" date="2020-09" db="EMBL/GenBank/DDBJ databases">
        <title>A novel bacterium of genus Bacillus, isolated from South China Sea.</title>
        <authorList>
            <person name="Huang H."/>
            <person name="Mo K."/>
            <person name="Hu Y."/>
        </authorList>
    </citation>
    <scope>NUCLEOTIDE SEQUENCE</scope>
    <source>
        <strain evidence="3">IB182487</strain>
    </source>
</reference>
<name>A0A926NGV7_9BACI</name>
<comment type="caution">
    <text evidence="3">The sequence shown here is derived from an EMBL/GenBank/DDBJ whole genome shotgun (WGS) entry which is preliminary data.</text>
</comment>
<dbReference type="RefSeq" id="WP_191157815.1">
    <property type="nucleotide sequence ID" value="NZ_JACXAI010000008.1"/>
</dbReference>
<dbReference type="Proteomes" id="UP000626844">
    <property type="component" value="Unassembled WGS sequence"/>
</dbReference>
<feature type="transmembrane region" description="Helical" evidence="1">
    <location>
        <begin position="7"/>
        <end position="28"/>
    </location>
</feature>
<proteinExistence type="predicted"/>
<dbReference type="PANTHER" id="PTHR34135">
    <property type="entry name" value="LYSOZYME"/>
    <property type="match status" value="1"/>
</dbReference>
<dbReference type="EMBL" id="JACXAI010000008">
    <property type="protein sequence ID" value="MBD1380308.1"/>
    <property type="molecule type" value="Genomic_DNA"/>
</dbReference>
<accession>A0A926NGV7</accession>
<keyword evidence="4" id="KW-1185">Reference proteome</keyword>
<protein>
    <submittedName>
        <fullName evidence="3">Lysozyme family protein</fullName>
    </submittedName>
</protein>
<dbReference type="CDD" id="cd16891">
    <property type="entry name" value="CwlT-like"/>
    <property type="match status" value="1"/>
</dbReference>
<gene>
    <name evidence="3" type="ORF">IC621_08705</name>
</gene>
<dbReference type="AlphaFoldDB" id="A0A926NGV7"/>
<keyword evidence="1" id="KW-1133">Transmembrane helix</keyword>
<organism evidence="3 4">
    <name type="scientific">Metabacillus arenae</name>
    <dbReference type="NCBI Taxonomy" id="2771434"/>
    <lineage>
        <taxon>Bacteria</taxon>
        <taxon>Bacillati</taxon>
        <taxon>Bacillota</taxon>
        <taxon>Bacilli</taxon>
        <taxon>Bacillales</taxon>
        <taxon>Bacillaceae</taxon>
        <taxon>Metabacillus</taxon>
    </lineage>
</organism>
<keyword evidence="1" id="KW-0472">Membrane</keyword>
<feature type="domain" description="CwlT-like lysozyme" evidence="2">
    <location>
        <begin position="45"/>
        <end position="198"/>
    </location>
</feature>
<keyword evidence="1" id="KW-0812">Transmembrane</keyword>